<dbReference type="SMR" id="A0A6P1E5J3"/>
<evidence type="ECO:0000259" key="1">
    <source>
        <dbReference type="PROSITE" id="PS50030"/>
    </source>
</evidence>
<dbReference type="GeneID" id="69057457"/>
<evidence type="ECO:0000313" key="3">
    <source>
        <dbReference type="Proteomes" id="UP000465035"/>
    </source>
</evidence>
<dbReference type="PROSITE" id="PS50030">
    <property type="entry name" value="UBA"/>
    <property type="match status" value="1"/>
</dbReference>
<dbReference type="InterPro" id="IPR015940">
    <property type="entry name" value="UBA"/>
</dbReference>
<protein>
    <submittedName>
        <fullName evidence="2">Toxin-antitoxin system</fullName>
    </submittedName>
</protein>
<gene>
    <name evidence="2" type="ORF">GQR93_03690</name>
</gene>
<sequence>MDITKTRKQGNSIILTVPKSFNIGEGVPVRPRLTSNGIVYEFVKDDDHVWDFDTDILEDLTNQGYTGKELVTKFKESKKDFSKALDYLISQTEKEPEMSRSAFETEIGL</sequence>
<reference evidence="2 3" key="1">
    <citation type="submission" date="2019-12" db="EMBL/GenBank/DDBJ databases">
        <title>Lactobacillus hilgardii FLUB.</title>
        <authorList>
            <person name="Gustaw K."/>
        </authorList>
    </citation>
    <scope>NUCLEOTIDE SEQUENCE [LARGE SCALE GENOMIC DNA]</scope>
    <source>
        <strain evidence="2 3">FLUB</strain>
    </source>
</reference>
<organism evidence="2 3">
    <name type="scientific">Lentilactobacillus hilgardii</name>
    <name type="common">Lactobacillus hilgardii</name>
    <dbReference type="NCBI Taxonomy" id="1588"/>
    <lineage>
        <taxon>Bacteria</taxon>
        <taxon>Bacillati</taxon>
        <taxon>Bacillota</taxon>
        <taxon>Bacilli</taxon>
        <taxon>Lactobacillales</taxon>
        <taxon>Lactobacillaceae</taxon>
        <taxon>Lentilactobacillus</taxon>
    </lineage>
</organism>
<feature type="domain" description="UBA" evidence="1">
    <location>
        <begin position="51"/>
        <end position="91"/>
    </location>
</feature>
<dbReference type="RefSeq" id="WP_003552369.1">
    <property type="nucleotide sequence ID" value="NZ_CABKOL010000106.1"/>
</dbReference>
<name>A0A6P1E5J3_LENHI</name>
<accession>A0A6P1E5J3</accession>
<proteinExistence type="predicted"/>
<dbReference type="AlphaFoldDB" id="A0A6P1E5J3"/>
<dbReference type="EMBL" id="CP047121">
    <property type="protein sequence ID" value="QHB51380.1"/>
    <property type="molecule type" value="Genomic_DNA"/>
</dbReference>
<evidence type="ECO:0000313" key="2">
    <source>
        <dbReference type="EMBL" id="QHB51380.1"/>
    </source>
</evidence>
<dbReference type="Proteomes" id="UP000465035">
    <property type="component" value="Chromosome"/>
</dbReference>